<organism evidence="2 4">
    <name type="scientific">Yarrowia lipolytica</name>
    <name type="common">Candida lipolytica</name>
    <dbReference type="NCBI Taxonomy" id="4952"/>
    <lineage>
        <taxon>Eukaryota</taxon>
        <taxon>Fungi</taxon>
        <taxon>Dikarya</taxon>
        <taxon>Ascomycota</taxon>
        <taxon>Saccharomycotina</taxon>
        <taxon>Dipodascomycetes</taxon>
        <taxon>Dipodascales</taxon>
        <taxon>Dipodascales incertae sedis</taxon>
        <taxon>Yarrowia</taxon>
    </lineage>
</organism>
<feature type="transmembrane region" description="Helical" evidence="1">
    <location>
        <begin position="86"/>
        <end position="107"/>
    </location>
</feature>
<dbReference type="Proteomes" id="UP000182444">
    <property type="component" value="Chromosome 1F"/>
</dbReference>
<dbReference type="AlphaFoldDB" id="A0A1D8NQ63"/>
<dbReference type="EMBL" id="CP017558">
    <property type="protein sequence ID" value="AOW07759.1"/>
    <property type="molecule type" value="Genomic_DNA"/>
</dbReference>
<protein>
    <recommendedName>
        <fullName evidence="6">DUF1774-domain-containing protein</fullName>
    </recommendedName>
</protein>
<dbReference type="Pfam" id="PF08611">
    <property type="entry name" value="DUF1774"/>
    <property type="match status" value="1"/>
</dbReference>
<dbReference type="RefSeq" id="XP_505926.1">
    <property type="nucleotide sequence ID" value="XM_505926.1"/>
</dbReference>
<dbReference type="VEuPathDB" id="FungiDB:YALI0_F26917g"/>
<dbReference type="OrthoDB" id="3342455at2759"/>
<feature type="transmembrane region" description="Helical" evidence="1">
    <location>
        <begin position="113"/>
        <end position="133"/>
    </location>
</feature>
<keyword evidence="1" id="KW-0472">Membrane</keyword>
<keyword evidence="1" id="KW-1133">Transmembrane helix</keyword>
<dbReference type="InterPro" id="IPR013920">
    <property type="entry name" value="DUF1774_fun"/>
</dbReference>
<feature type="transmembrane region" description="Helical" evidence="1">
    <location>
        <begin position="177"/>
        <end position="201"/>
    </location>
</feature>
<evidence type="ECO:0000313" key="2">
    <source>
        <dbReference type="EMBL" id="AOW07759.1"/>
    </source>
</evidence>
<reference evidence="3 5" key="2">
    <citation type="submission" date="2018-07" db="EMBL/GenBank/DDBJ databases">
        <title>Draft Genome Assemblies for Five Robust Yarrowia lipolytica Strains Exhibiting High Lipid Production and Pentose Sugar Utilization and Sugar Alcohol Secretion from Undetoxified Lignocellulosic Biomass Hydrolysates.</title>
        <authorList>
            <consortium name="DOE Joint Genome Institute"/>
            <person name="Walker C."/>
            <person name="Ryu S."/>
            <person name="Na H."/>
            <person name="Zane M."/>
            <person name="LaButti K."/>
            <person name="Lipzen A."/>
            <person name="Haridas S."/>
            <person name="Barry K."/>
            <person name="Grigoriev I.V."/>
            <person name="Quarterman J."/>
            <person name="Slininger P."/>
            <person name="Dien B."/>
            <person name="Trinh C.T."/>
        </authorList>
    </citation>
    <scope>NUCLEOTIDE SEQUENCE [LARGE SCALE GENOMIC DNA]</scope>
    <source>
        <strain evidence="3 5">YB392</strain>
    </source>
</reference>
<dbReference type="eggNOG" id="ENOG502REZ6">
    <property type="taxonomic scope" value="Eukaryota"/>
</dbReference>
<evidence type="ECO:0008006" key="6">
    <source>
        <dbReference type="Google" id="ProtNLM"/>
    </source>
</evidence>
<proteinExistence type="predicted"/>
<dbReference type="VEuPathDB" id="FungiDB:YALI1_F34281g"/>
<dbReference type="PANTHER" id="PTHR37992:SF1">
    <property type="entry name" value="DUF1774-DOMAIN-CONTAINING PROTEIN"/>
    <property type="match status" value="1"/>
</dbReference>
<feature type="transmembrane region" description="Helical" evidence="1">
    <location>
        <begin position="17"/>
        <end position="35"/>
    </location>
</feature>
<evidence type="ECO:0000313" key="3">
    <source>
        <dbReference type="EMBL" id="RDW22740.1"/>
    </source>
</evidence>
<feature type="transmembrane region" description="Helical" evidence="1">
    <location>
        <begin position="55"/>
        <end position="74"/>
    </location>
</feature>
<evidence type="ECO:0000313" key="4">
    <source>
        <dbReference type="Proteomes" id="UP000182444"/>
    </source>
</evidence>
<name>A0A1D8NQ63_YARLL</name>
<accession>A0A1D8NQ63</accession>
<gene>
    <name evidence="3" type="ORF">B0I71DRAFT_137086</name>
    <name evidence="2" type="ORF">YALI1_F34281g</name>
</gene>
<evidence type="ECO:0000256" key="1">
    <source>
        <dbReference type="SAM" id="Phobius"/>
    </source>
</evidence>
<dbReference type="Proteomes" id="UP000256601">
    <property type="component" value="Unassembled WGS sequence"/>
</dbReference>
<feature type="transmembrane region" description="Helical" evidence="1">
    <location>
        <begin position="208"/>
        <end position="227"/>
    </location>
</feature>
<dbReference type="PANTHER" id="PTHR37992">
    <property type="entry name" value="EXPRESSED PROTEIN"/>
    <property type="match status" value="1"/>
</dbReference>
<sequence length="276" mass="30911">MPVTQAETPNSLLSKKLSTVVFFALATYANIQYGIATSHSDHDGPDWIHTNAFSASSIFIFIFWILTFGFQLLYLSQVFSAEPAAISGSITYHFSVFNILHFLWAWLFARGHLVLALVVTAANFFNVLALYISHKTYSLRPASNFIFIHVPVSALPLAWTFYNIFWTGAAAFHANGLLARIIANVLIWDFLIVPVLILFFYRDWAFGFAVQFLTWGIGVHQLFYKVIALQWGFAFAAAAITFVLTVLTAVGLIFKKPAVDQVDAENERAPLISNQN</sequence>
<keyword evidence="1" id="KW-0812">Transmembrane</keyword>
<feature type="transmembrane region" description="Helical" evidence="1">
    <location>
        <begin position="233"/>
        <end position="254"/>
    </location>
</feature>
<evidence type="ECO:0000313" key="5">
    <source>
        <dbReference type="Proteomes" id="UP000256601"/>
    </source>
</evidence>
<dbReference type="GeneID" id="2908290"/>
<dbReference type="KEGG" id="yli:2908290"/>
<dbReference type="EMBL" id="KZ859160">
    <property type="protein sequence ID" value="RDW22740.1"/>
    <property type="molecule type" value="Genomic_DNA"/>
</dbReference>
<feature type="transmembrane region" description="Helical" evidence="1">
    <location>
        <begin position="145"/>
        <end position="165"/>
    </location>
</feature>
<dbReference type="OMA" id="IWSILVY"/>
<reference evidence="2 4" key="1">
    <citation type="journal article" date="2016" name="PLoS ONE">
        <title>Sequence Assembly of Yarrowia lipolytica Strain W29/CLIB89 Shows Transposable Element Diversity.</title>
        <authorList>
            <person name="Magnan C."/>
            <person name="Yu J."/>
            <person name="Chang I."/>
            <person name="Jahn E."/>
            <person name="Kanomata Y."/>
            <person name="Wu J."/>
            <person name="Zeller M."/>
            <person name="Oakes M."/>
            <person name="Baldi P."/>
            <person name="Sandmeyer S."/>
        </authorList>
    </citation>
    <scope>NUCLEOTIDE SEQUENCE [LARGE SCALE GENOMIC DNA]</scope>
    <source>
        <strain evidence="2">CLIB89</strain>
        <strain evidence="4">CLIB89(W29)</strain>
    </source>
</reference>